<dbReference type="EMBL" id="DUZY01000004">
    <property type="protein sequence ID" value="DAD35301.1"/>
    <property type="molecule type" value="Genomic_DNA"/>
</dbReference>
<comment type="caution">
    <text evidence="2">The sequence shown here is derived from an EMBL/GenBank/DDBJ whole genome shotgun (WGS) entry which is preliminary data.</text>
</comment>
<name>A0A822YUQ5_NELNU</name>
<protein>
    <submittedName>
        <fullName evidence="2">Uncharacterized protein</fullName>
    </submittedName>
</protein>
<evidence type="ECO:0000313" key="2">
    <source>
        <dbReference type="EMBL" id="DAD35301.1"/>
    </source>
</evidence>
<proteinExistence type="predicted"/>
<accession>A0A822YUQ5</accession>
<feature type="region of interest" description="Disordered" evidence="1">
    <location>
        <begin position="24"/>
        <end position="77"/>
    </location>
</feature>
<evidence type="ECO:0000256" key="1">
    <source>
        <dbReference type="SAM" id="MobiDB-lite"/>
    </source>
</evidence>
<feature type="compositionally biased region" description="Polar residues" evidence="1">
    <location>
        <begin position="64"/>
        <end position="77"/>
    </location>
</feature>
<evidence type="ECO:0000313" key="3">
    <source>
        <dbReference type="Proteomes" id="UP000607653"/>
    </source>
</evidence>
<keyword evidence="3" id="KW-1185">Reference proteome</keyword>
<gene>
    <name evidence="2" type="ORF">HUJ06_005941</name>
</gene>
<sequence>MSDRFDSECFNSATTSLENSLLGISNCRPDSHVAQQSRRDKLRVQQSSSQRPPPYTRFLPAPGASTQRYQRISSSEC</sequence>
<dbReference type="Proteomes" id="UP000607653">
    <property type="component" value="Unassembled WGS sequence"/>
</dbReference>
<reference evidence="2 3" key="1">
    <citation type="journal article" date="2020" name="Mol. Biol. Evol.">
        <title>Distinct Expression and Methylation Patterns for Genes with Different Fates following a Single Whole-Genome Duplication in Flowering Plants.</title>
        <authorList>
            <person name="Shi T."/>
            <person name="Rahmani R.S."/>
            <person name="Gugger P.F."/>
            <person name="Wang M."/>
            <person name="Li H."/>
            <person name="Zhang Y."/>
            <person name="Li Z."/>
            <person name="Wang Q."/>
            <person name="Van de Peer Y."/>
            <person name="Marchal K."/>
            <person name="Chen J."/>
        </authorList>
    </citation>
    <scope>NUCLEOTIDE SEQUENCE [LARGE SCALE GENOMIC DNA]</scope>
    <source>
        <tissue evidence="2">Leaf</tissue>
    </source>
</reference>
<organism evidence="2 3">
    <name type="scientific">Nelumbo nucifera</name>
    <name type="common">Sacred lotus</name>
    <dbReference type="NCBI Taxonomy" id="4432"/>
    <lineage>
        <taxon>Eukaryota</taxon>
        <taxon>Viridiplantae</taxon>
        <taxon>Streptophyta</taxon>
        <taxon>Embryophyta</taxon>
        <taxon>Tracheophyta</taxon>
        <taxon>Spermatophyta</taxon>
        <taxon>Magnoliopsida</taxon>
        <taxon>Proteales</taxon>
        <taxon>Nelumbonaceae</taxon>
        <taxon>Nelumbo</taxon>
    </lineage>
</organism>
<dbReference type="AlphaFoldDB" id="A0A822YUQ5"/>